<organism evidence="3 4">
    <name type="scientific">Triparma laevis f. inornata</name>
    <dbReference type="NCBI Taxonomy" id="1714386"/>
    <lineage>
        <taxon>Eukaryota</taxon>
        <taxon>Sar</taxon>
        <taxon>Stramenopiles</taxon>
        <taxon>Ochrophyta</taxon>
        <taxon>Bolidophyceae</taxon>
        <taxon>Parmales</taxon>
        <taxon>Triparmaceae</taxon>
        <taxon>Triparma</taxon>
    </lineage>
</organism>
<dbReference type="AlphaFoldDB" id="A0A9W7BE65"/>
<evidence type="ECO:0000313" key="3">
    <source>
        <dbReference type="EMBL" id="GMH84520.1"/>
    </source>
</evidence>
<dbReference type="Proteomes" id="UP001162640">
    <property type="component" value="Unassembled WGS sequence"/>
</dbReference>
<proteinExistence type="predicted"/>
<evidence type="ECO:0000256" key="1">
    <source>
        <dbReference type="SAM" id="Coils"/>
    </source>
</evidence>
<name>A0A9W7BE65_9STRA</name>
<evidence type="ECO:0000313" key="4">
    <source>
        <dbReference type="Proteomes" id="UP001162640"/>
    </source>
</evidence>
<evidence type="ECO:0000256" key="2">
    <source>
        <dbReference type="SAM" id="MobiDB-lite"/>
    </source>
</evidence>
<feature type="coiled-coil region" evidence="1">
    <location>
        <begin position="470"/>
        <end position="506"/>
    </location>
</feature>
<keyword evidence="1" id="KW-0175">Coiled coil</keyword>
<protein>
    <submittedName>
        <fullName evidence="3">Uncharacterized protein</fullName>
    </submittedName>
</protein>
<comment type="caution">
    <text evidence="3">The sequence shown here is derived from an EMBL/GenBank/DDBJ whole genome shotgun (WGS) entry which is preliminary data.</text>
</comment>
<feature type="region of interest" description="Disordered" evidence="2">
    <location>
        <begin position="1"/>
        <end position="43"/>
    </location>
</feature>
<reference evidence="4" key="1">
    <citation type="journal article" date="2023" name="Commun. Biol.">
        <title>Genome analysis of Parmales, the sister group of diatoms, reveals the evolutionary specialization of diatoms from phago-mixotrophs to photoautotrophs.</title>
        <authorList>
            <person name="Ban H."/>
            <person name="Sato S."/>
            <person name="Yoshikawa S."/>
            <person name="Yamada K."/>
            <person name="Nakamura Y."/>
            <person name="Ichinomiya M."/>
            <person name="Sato N."/>
            <person name="Blanc-Mathieu R."/>
            <person name="Endo H."/>
            <person name="Kuwata A."/>
            <person name="Ogata H."/>
        </authorList>
    </citation>
    <scope>NUCLEOTIDE SEQUENCE [LARGE SCALE GENOMIC DNA]</scope>
</reference>
<feature type="compositionally biased region" description="Low complexity" evidence="2">
    <location>
        <begin position="267"/>
        <end position="288"/>
    </location>
</feature>
<feature type="region of interest" description="Disordered" evidence="2">
    <location>
        <begin position="261"/>
        <end position="288"/>
    </location>
</feature>
<gene>
    <name evidence="3" type="ORF">TL16_g09947</name>
</gene>
<sequence length="605" mass="68096">MSTLLPKIPSANPPPLSSSSNTPHLPHPPTQKPTSSRPSPNKFDVTKLKGLASTPVEVIIDVIGPEIVSLNSAFTRCYNSRPPLTTGLSRSKNNLHGEPKITLQNVSRTFLDLNYPPSLVKLSDVKAAYDLIKSVDGNHELRAEIRVGFSEYLRVYYVLIAGRGFNVSVFEESEKFEISKEVEEEEKENIELDSRSSSQVEKFNEQRKERIERLQGDMDKRVNINKSINKLKSSSSGVSSGSGNGGEWKKYITWEVTISSPQAETQPPQELSSSLPSTPSKSPPQTSEKPLYFFVHKISNTPETELQSKARKTYSQLNLYDKIDMPICYSDVELGLRKLGCKAYTDNLDTWVWDWRAREIGDRKILEGGEDSEDEYSDDDDHGVVVVTPNDFTSNVLDFETFWKLLKDFYEEAKEAVRLEEVNLVNELCVNVLETAIEKGVVRGETVNPFIRSVINEAFGLHETYENERREKKRKELERLERIQFEEDEEAIRKEVEENRKAVEEIVHLLKFQVEDMADGTLSVSSELMSSLELSNAFPFPLPVQELEQEDQLTLDGTLSVSSGLLSSLDETFMSGATPSVSSAELSDLELSDGSIDIELNPPKI</sequence>
<dbReference type="EMBL" id="BLQM01000345">
    <property type="protein sequence ID" value="GMH84520.1"/>
    <property type="molecule type" value="Genomic_DNA"/>
</dbReference>
<feature type="compositionally biased region" description="Basic and acidic residues" evidence="2">
    <location>
        <begin position="202"/>
        <end position="218"/>
    </location>
</feature>
<accession>A0A9W7BE65</accession>
<feature type="region of interest" description="Disordered" evidence="2">
    <location>
        <begin position="181"/>
        <end position="218"/>
    </location>
</feature>